<accession>A0A5N5WR61</accession>
<organism evidence="2 3">
    <name type="scientific">Aspergillus leporis</name>
    <dbReference type="NCBI Taxonomy" id="41062"/>
    <lineage>
        <taxon>Eukaryota</taxon>
        <taxon>Fungi</taxon>
        <taxon>Dikarya</taxon>
        <taxon>Ascomycota</taxon>
        <taxon>Pezizomycotina</taxon>
        <taxon>Eurotiomycetes</taxon>
        <taxon>Eurotiomycetidae</taxon>
        <taxon>Eurotiales</taxon>
        <taxon>Aspergillaceae</taxon>
        <taxon>Aspergillus</taxon>
        <taxon>Aspergillus subgen. Circumdati</taxon>
    </lineage>
</organism>
<reference evidence="2 3" key="1">
    <citation type="submission" date="2019-04" db="EMBL/GenBank/DDBJ databases">
        <title>Friends and foes A comparative genomics study of 23 Aspergillus species from section Flavi.</title>
        <authorList>
            <consortium name="DOE Joint Genome Institute"/>
            <person name="Kjaerbolling I."/>
            <person name="Vesth T."/>
            <person name="Frisvad J.C."/>
            <person name="Nybo J.L."/>
            <person name="Theobald S."/>
            <person name="Kildgaard S."/>
            <person name="Isbrandt T."/>
            <person name="Kuo A."/>
            <person name="Sato A."/>
            <person name="Lyhne E.K."/>
            <person name="Kogle M.E."/>
            <person name="Wiebenga A."/>
            <person name="Kun R.S."/>
            <person name="Lubbers R.J."/>
            <person name="Makela M.R."/>
            <person name="Barry K."/>
            <person name="Chovatia M."/>
            <person name="Clum A."/>
            <person name="Daum C."/>
            <person name="Haridas S."/>
            <person name="He G."/>
            <person name="LaButti K."/>
            <person name="Lipzen A."/>
            <person name="Mondo S."/>
            <person name="Riley R."/>
            <person name="Salamov A."/>
            <person name="Simmons B.A."/>
            <person name="Magnuson J.K."/>
            <person name="Henrissat B."/>
            <person name="Mortensen U.H."/>
            <person name="Larsen T.O."/>
            <person name="Devries R.P."/>
            <person name="Grigoriev I.V."/>
            <person name="Machida M."/>
            <person name="Baker S.E."/>
            <person name="Andersen M.R."/>
        </authorList>
    </citation>
    <scope>NUCLEOTIDE SEQUENCE [LARGE SCALE GENOMIC DNA]</scope>
    <source>
        <strain evidence="2 3">CBS 151.66</strain>
    </source>
</reference>
<proteinExistence type="predicted"/>
<keyword evidence="1" id="KW-0812">Transmembrane</keyword>
<evidence type="ECO:0000313" key="3">
    <source>
        <dbReference type="Proteomes" id="UP000326565"/>
    </source>
</evidence>
<dbReference type="Proteomes" id="UP000326565">
    <property type="component" value="Unassembled WGS sequence"/>
</dbReference>
<keyword evidence="3" id="KW-1185">Reference proteome</keyword>
<dbReference type="AlphaFoldDB" id="A0A5N5WR61"/>
<name>A0A5N5WR61_9EURO</name>
<evidence type="ECO:0000256" key="1">
    <source>
        <dbReference type="SAM" id="Phobius"/>
    </source>
</evidence>
<evidence type="ECO:0000313" key="2">
    <source>
        <dbReference type="EMBL" id="KAB8069680.1"/>
    </source>
</evidence>
<keyword evidence="1" id="KW-1133">Transmembrane helix</keyword>
<sequence length="106" mass="12087">MITRCSLYATLRSSLLFPLFTTLFFAYLPYLCLSPLFLFVRQQLYLSLTKPRVRRCFACDTSRCPSVLVHATKLGFTPCTYGACTVFVPCSRMMRGKLASHLRSNV</sequence>
<dbReference type="EMBL" id="ML732331">
    <property type="protein sequence ID" value="KAB8069680.1"/>
    <property type="molecule type" value="Genomic_DNA"/>
</dbReference>
<feature type="transmembrane region" description="Helical" evidence="1">
    <location>
        <begin position="15"/>
        <end position="40"/>
    </location>
</feature>
<protein>
    <submittedName>
        <fullName evidence="2">Uncharacterized protein</fullName>
    </submittedName>
</protein>
<gene>
    <name evidence="2" type="ORF">BDV29DRAFT_46285</name>
</gene>
<keyword evidence="1" id="KW-0472">Membrane</keyword>